<evidence type="ECO:0000313" key="3">
    <source>
        <dbReference type="Proteomes" id="UP001218218"/>
    </source>
</evidence>
<accession>A0AAD7E984</accession>
<evidence type="ECO:0000256" key="1">
    <source>
        <dbReference type="SAM" id="MobiDB-lite"/>
    </source>
</evidence>
<feature type="compositionally biased region" description="Low complexity" evidence="1">
    <location>
        <begin position="59"/>
        <end position="73"/>
    </location>
</feature>
<gene>
    <name evidence="2" type="ORF">DFH08DRAFT_976639</name>
</gene>
<dbReference type="EMBL" id="JARIHO010000100">
    <property type="protein sequence ID" value="KAJ7304648.1"/>
    <property type="molecule type" value="Genomic_DNA"/>
</dbReference>
<sequence>MATPDPTWKWWRWLQEEFALPTRETSPPSPTSSRAGTYSLRYRPTTPLSASPTPDPATPRRASAIAASPANSNEMQVDSEQLPPVDTQTSTETTETPVRHRGPPHSAARGKKSIRRAVQPPSTASLDKQGQPMIIVRASRKSVTPPAEEAYNEEGEEEKDEEEEEEVSRPAKRQRTSSNASKSKCSGKGKGKGKARANTPVPPLVRHFSLQLNARPGSDSWLNRLRKSKASPPCSIQVVRTVSFAIAIASTVSPAPFVITATRDTFPTAVTHLPSRITLALPTTSNRGNELITDLSTARVDYELAREQLFRASAHLVVASNCICAWIRELTASLGADGLPGMAELPEGLQPIWAQLLLDSETELSNDY</sequence>
<comment type="caution">
    <text evidence="2">The sequence shown here is derived from an EMBL/GenBank/DDBJ whole genome shotgun (WGS) entry which is preliminary data.</text>
</comment>
<feature type="compositionally biased region" description="Low complexity" evidence="1">
    <location>
        <begin position="21"/>
        <end position="34"/>
    </location>
</feature>
<feature type="compositionally biased region" description="Low complexity" evidence="1">
    <location>
        <begin position="87"/>
        <end position="96"/>
    </location>
</feature>
<proteinExistence type="predicted"/>
<feature type="region of interest" description="Disordered" evidence="1">
    <location>
        <begin position="19"/>
        <end position="201"/>
    </location>
</feature>
<organism evidence="2 3">
    <name type="scientific">Mycena albidolilacea</name>
    <dbReference type="NCBI Taxonomy" id="1033008"/>
    <lineage>
        <taxon>Eukaryota</taxon>
        <taxon>Fungi</taxon>
        <taxon>Dikarya</taxon>
        <taxon>Basidiomycota</taxon>
        <taxon>Agaricomycotina</taxon>
        <taxon>Agaricomycetes</taxon>
        <taxon>Agaricomycetidae</taxon>
        <taxon>Agaricales</taxon>
        <taxon>Marasmiineae</taxon>
        <taxon>Mycenaceae</taxon>
        <taxon>Mycena</taxon>
    </lineage>
</organism>
<evidence type="ECO:0000313" key="2">
    <source>
        <dbReference type="EMBL" id="KAJ7304648.1"/>
    </source>
</evidence>
<keyword evidence="3" id="KW-1185">Reference proteome</keyword>
<feature type="compositionally biased region" description="Basic residues" evidence="1">
    <location>
        <begin position="99"/>
        <end position="115"/>
    </location>
</feature>
<dbReference type="Proteomes" id="UP001218218">
    <property type="component" value="Unassembled WGS sequence"/>
</dbReference>
<dbReference type="AlphaFoldDB" id="A0AAD7E984"/>
<protein>
    <submittedName>
        <fullName evidence="2">Uncharacterized protein</fullName>
    </submittedName>
</protein>
<name>A0AAD7E984_9AGAR</name>
<reference evidence="2" key="1">
    <citation type="submission" date="2023-03" db="EMBL/GenBank/DDBJ databases">
        <title>Massive genome expansion in bonnet fungi (Mycena s.s.) driven by repeated elements and novel gene families across ecological guilds.</title>
        <authorList>
            <consortium name="Lawrence Berkeley National Laboratory"/>
            <person name="Harder C.B."/>
            <person name="Miyauchi S."/>
            <person name="Viragh M."/>
            <person name="Kuo A."/>
            <person name="Thoen E."/>
            <person name="Andreopoulos B."/>
            <person name="Lu D."/>
            <person name="Skrede I."/>
            <person name="Drula E."/>
            <person name="Henrissat B."/>
            <person name="Morin E."/>
            <person name="Kohler A."/>
            <person name="Barry K."/>
            <person name="LaButti K."/>
            <person name="Morin E."/>
            <person name="Salamov A."/>
            <person name="Lipzen A."/>
            <person name="Mereny Z."/>
            <person name="Hegedus B."/>
            <person name="Baldrian P."/>
            <person name="Stursova M."/>
            <person name="Weitz H."/>
            <person name="Taylor A."/>
            <person name="Grigoriev I.V."/>
            <person name="Nagy L.G."/>
            <person name="Martin F."/>
            <person name="Kauserud H."/>
        </authorList>
    </citation>
    <scope>NUCLEOTIDE SEQUENCE</scope>
    <source>
        <strain evidence="2">CBHHK002</strain>
    </source>
</reference>
<feature type="compositionally biased region" description="Acidic residues" evidence="1">
    <location>
        <begin position="150"/>
        <end position="166"/>
    </location>
</feature>
<feature type="compositionally biased region" description="Basic residues" evidence="1">
    <location>
        <begin position="185"/>
        <end position="195"/>
    </location>
</feature>